<name>A0A3A4KTN9_9NOCA</name>
<dbReference type="PROSITE" id="PS51995">
    <property type="entry name" value="ATLF"/>
    <property type="match status" value="1"/>
</dbReference>
<dbReference type="OrthoDB" id="4528652at2"/>
<keyword evidence="2" id="KW-0964">Secreted</keyword>
<evidence type="ECO:0000256" key="2">
    <source>
        <dbReference type="ARBA" id="ARBA00022525"/>
    </source>
</evidence>
<dbReference type="EMBL" id="QZFU01000013">
    <property type="protein sequence ID" value="RJO78415.1"/>
    <property type="molecule type" value="Genomic_DNA"/>
</dbReference>
<comment type="caution">
    <text evidence="4">The sequence shown here is derived from an EMBL/GenBank/DDBJ whole genome shotgun (WGS) entry which is preliminary data.</text>
</comment>
<evidence type="ECO:0000259" key="3">
    <source>
        <dbReference type="PROSITE" id="PS51995"/>
    </source>
</evidence>
<dbReference type="InterPro" id="IPR024079">
    <property type="entry name" value="MetalloPept_cat_dom_sf"/>
</dbReference>
<gene>
    <name evidence="4" type="ORF">D5S18_05855</name>
</gene>
<evidence type="ECO:0000313" key="5">
    <source>
        <dbReference type="Proteomes" id="UP000266677"/>
    </source>
</evidence>
<sequence>MRISRAIADLLRERIVPTFLRAGKAAEHYAGVMREIGEGAKTAARTAGNADLMGAGQVLASKAAPVSGFNPVHGFGNSTRTRLSAIYGDRLRISGVGPAAEQHLRDLELLPDSFHNKLLGYFASHPEGGIDIIDGTVTDILTDLRGVTPRGWPPGSTWDDVPGLHDPSTHRVIIGVGPHGNVSLAVHETGHAFDDAIGNASESVEFRQLYDKMDITKPYYAQPGNAGRQETFAESLAVWALNRHMPPDYRANSFADKFGIRTNKQARGALLDSYFSNLQHRLEPHPL</sequence>
<reference evidence="4 5" key="1">
    <citation type="submission" date="2018-09" db="EMBL/GenBank/DDBJ databases">
        <title>YIM PH21274 draft genome.</title>
        <authorList>
            <person name="Miao C."/>
        </authorList>
    </citation>
    <scope>NUCLEOTIDE SEQUENCE [LARGE SCALE GENOMIC DNA]</scope>
    <source>
        <strain evidence="4 5">YIM PH 21724</strain>
    </source>
</reference>
<dbReference type="Gene3D" id="3.40.390.10">
    <property type="entry name" value="Collagenase (Catalytic Domain)"/>
    <property type="match status" value="1"/>
</dbReference>
<organism evidence="4 5">
    <name type="scientific">Nocardia panacis</name>
    <dbReference type="NCBI Taxonomy" id="2340916"/>
    <lineage>
        <taxon>Bacteria</taxon>
        <taxon>Bacillati</taxon>
        <taxon>Actinomycetota</taxon>
        <taxon>Actinomycetes</taxon>
        <taxon>Mycobacteriales</taxon>
        <taxon>Nocardiaceae</taxon>
        <taxon>Nocardia</taxon>
    </lineage>
</organism>
<comment type="subcellular location">
    <subcellularLocation>
        <location evidence="1">Secreted</location>
    </subcellularLocation>
</comment>
<proteinExistence type="predicted"/>
<dbReference type="RefSeq" id="WP_120038772.1">
    <property type="nucleotide sequence ID" value="NZ_QZFU01000013.1"/>
</dbReference>
<dbReference type="InterPro" id="IPR014781">
    <property type="entry name" value="Anthrax_toxin_lethal/edema_N/C"/>
</dbReference>
<dbReference type="AlphaFoldDB" id="A0A3A4KTN9"/>
<feature type="domain" description="ATLF-like" evidence="3">
    <location>
        <begin position="80"/>
        <end position="266"/>
    </location>
</feature>
<evidence type="ECO:0000313" key="4">
    <source>
        <dbReference type="EMBL" id="RJO78415.1"/>
    </source>
</evidence>
<dbReference type="GO" id="GO:0008237">
    <property type="term" value="F:metallopeptidase activity"/>
    <property type="evidence" value="ECO:0007669"/>
    <property type="project" value="InterPro"/>
</dbReference>
<dbReference type="Proteomes" id="UP000266677">
    <property type="component" value="Unassembled WGS sequence"/>
</dbReference>
<keyword evidence="5" id="KW-1185">Reference proteome</keyword>
<evidence type="ECO:0000256" key="1">
    <source>
        <dbReference type="ARBA" id="ARBA00004613"/>
    </source>
</evidence>
<dbReference type="GO" id="GO:0005576">
    <property type="term" value="C:extracellular region"/>
    <property type="evidence" value="ECO:0007669"/>
    <property type="project" value="UniProtKB-SubCell"/>
</dbReference>
<dbReference type="Pfam" id="PF07737">
    <property type="entry name" value="ATLF"/>
    <property type="match status" value="1"/>
</dbReference>
<dbReference type="InterPro" id="IPR047568">
    <property type="entry name" value="ATLF-like_dom"/>
</dbReference>
<accession>A0A3A4KTN9</accession>
<dbReference type="SUPFAM" id="SSF55486">
    <property type="entry name" value="Metalloproteases ('zincins'), catalytic domain"/>
    <property type="match status" value="1"/>
</dbReference>
<protein>
    <recommendedName>
        <fullName evidence="3">ATLF-like domain-containing protein</fullName>
    </recommendedName>
</protein>